<sequence>MKNITLCAFLTFLLGCLIWLPMITISKELINLNSKIDKIIIFLDLGLNAEDEVEE</sequence>
<reference evidence="1 2" key="1">
    <citation type="submission" date="2023-03" db="EMBL/GenBank/DDBJ databases">
        <title>Host association and intracellularity evolved multiple times independently in the Rickettsiales.</title>
        <authorList>
            <person name="Castelli M."/>
            <person name="Nardi T."/>
            <person name="Gammuto L."/>
            <person name="Bellinzona G."/>
            <person name="Sabaneyeva E."/>
            <person name="Potekhin A."/>
            <person name="Serra V."/>
            <person name="Petroni G."/>
            <person name="Sassera D."/>
        </authorList>
    </citation>
    <scope>NUCLEOTIDE SEQUENCE [LARGE SCALE GENOMIC DNA]</scope>
    <source>
        <strain evidence="1 2">Sr 2-6</strain>
    </source>
</reference>
<evidence type="ECO:0000313" key="1">
    <source>
        <dbReference type="EMBL" id="MEA0971666.1"/>
    </source>
</evidence>
<gene>
    <name evidence="1" type="ORF">Megvenef_01650</name>
</gene>
<dbReference type="PROSITE" id="PS51257">
    <property type="entry name" value="PROKAR_LIPOPROTEIN"/>
    <property type="match status" value="1"/>
</dbReference>
<name>A0ABU5NEW1_9RICK</name>
<protein>
    <submittedName>
        <fullName evidence="1">Uncharacterized protein</fullName>
    </submittedName>
</protein>
<accession>A0ABU5NEW1</accession>
<dbReference type="Proteomes" id="UP001291687">
    <property type="component" value="Unassembled WGS sequence"/>
</dbReference>
<organism evidence="1 2">
    <name type="scientific">Candidatus Megaera venefica</name>
    <dbReference type="NCBI Taxonomy" id="2055910"/>
    <lineage>
        <taxon>Bacteria</taxon>
        <taxon>Pseudomonadati</taxon>
        <taxon>Pseudomonadota</taxon>
        <taxon>Alphaproteobacteria</taxon>
        <taxon>Rickettsiales</taxon>
        <taxon>Rickettsiaceae</taxon>
        <taxon>Candidatus Megaera</taxon>
    </lineage>
</organism>
<comment type="caution">
    <text evidence="1">The sequence shown here is derived from an EMBL/GenBank/DDBJ whole genome shotgun (WGS) entry which is preliminary data.</text>
</comment>
<dbReference type="EMBL" id="JARJFB010000207">
    <property type="protein sequence ID" value="MEA0971666.1"/>
    <property type="molecule type" value="Genomic_DNA"/>
</dbReference>
<keyword evidence="2" id="KW-1185">Reference proteome</keyword>
<proteinExistence type="predicted"/>
<evidence type="ECO:0000313" key="2">
    <source>
        <dbReference type="Proteomes" id="UP001291687"/>
    </source>
</evidence>